<feature type="domain" description="Trafficking protein particle complex II-specific subunit 65 IgD3" evidence="2">
    <location>
        <begin position="621"/>
        <end position="740"/>
    </location>
</feature>
<keyword evidence="4" id="KW-1185">Reference proteome</keyword>
<dbReference type="OrthoDB" id="24630at2759"/>
<evidence type="ECO:0000256" key="1">
    <source>
        <dbReference type="SAM" id="MobiDB-lite"/>
    </source>
</evidence>
<sequence length="757" mass="80686">MPLLEPLFHELALELVVPPSGAFPAPPRGGAAARKWWEDICSAPTRDTAFLDEKLSYAVALHLPESALPSTTPDSPPAELALLSRQLQITATASFLPPHHSNLPPSPTKGLGASGTPVNRRASYFPETSPGGPGPVGNGGPPPPQVHITQAPGGSPHQGHGNVGPHADGAPLHTPNPFPAMTPGAEAFAGVEGVTVWEGAVETPDADGAVLVKTDEGWTAVWRGELPVVYVRTSIQNPVLALTAFVTLREGGRRRSATVGVTDAASIVSTSTLITDSTDPEEPTKLDLAAMEEIDLLGGLVSDPMPASRLPPSLRDDLSVRRPQSPSIANSPSFSPGSVRPMPSSSTTLRKSYRRVLSLSPGLRVRMRTLFLPQLLPPNAATDESEDAERRIVLSVEIENGADQHEHGFEIVGVTVDVGGKGSKAVASLICQPGQVLNGDVNTFPLRLSSMEQYNLLYAVDIANTPGAKGDDHRPVSIVLWGRPFRPAPADADLAFPTAAFQSRWNCALDLAPYYASLPPAPPAPPAHAPSARHTMHRLSKPNPPIPNAIAGDKKYSLAALLADKPTPGPERSRLVSRPMMPSSAMNRVVSARAQNIPQAVGDGHGLLVSVKLLPPDLADDVIRPLDTFSVEVFVHNRTDSVRRFRLAIPPRDALDARIRDAWARRRRRRADEPTYGADDPVVSVLLAQHEAAAPALIALETDVRCGPLLPGASLAARVRFLALREGVHRIERMRLTGVGEDFDFVITPVMDIVVEA</sequence>
<organism evidence="3 4">
    <name type="scientific">Apiotrichum porosum</name>
    <dbReference type="NCBI Taxonomy" id="105984"/>
    <lineage>
        <taxon>Eukaryota</taxon>
        <taxon>Fungi</taxon>
        <taxon>Dikarya</taxon>
        <taxon>Basidiomycota</taxon>
        <taxon>Agaricomycotina</taxon>
        <taxon>Tremellomycetes</taxon>
        <taxon>Trichosporonales</taxon>
        <taxon>Trichosporonaceae</taxon>
        <taxon>Apiotrichum</taxon>
    </lineage>
</organism>
<dbReference type="GO" id="GO:0006891">
    <property type="term" value="P:intra-Golgi vesicle-mediated transport"/>
    <property type="evidence" value="ECO:0007669"/>
    <property type="project" value="InterPro"/>
</dbReference>
<dbReference type="InterPro" id="IPR055420">
    <property type="entry name" value="IgD3_Trs65"/>
</dbReference>
<feature type="region of interest" description="Disordered" evidence="1">
    <location>
        <begin position="301"/>
        <end position="347"/>
    </location>
</feature>
<gene>
    <name evidence="3" type="ORF">EHS24_000372</name>
</gene>
<dbReference type="GO" id="GO:0005802">
    <property type="term" value="C:trans-Golgi network"/>
    <property type="evidence" value="ECO:0007669"/>
    <property type="project" value="TreeGrafter"/>
</dbReference>
<dbReference type="InterPro" id="IPR024662">
    <property type="entry name" value="Trs65"/>
</dbReference>
<protein>
    <recommendedName>
        <fullName evidence="2">Trafficking protein particle complex II-specific subunit 65 IgD3 domain-containing protein</fullName>
    </recommendedName>
</protein>
<comment type="caution">
    <text evidence="3">The sequence shown here is derived from an EMBL/GenBank/DDBJ whole genome shotgun (WGS) entry which is preliminary data.</text>
</comment>
<dbReference type="EMBL" id="RSCE01000001">
    <property type="protein sequence ID" value="RSH87854.1"/>
    <property type="molecule type" value="Genomic_DNA"/>
</dbReference>
<feature type="region of interest" description="Disordered" evidence="1">
    <location>
        <begin position="95"/>
        <end position="177"/>
    </location>
</feature>
<dbReference type="Proteomes" id="UP000279236">
    <property type="component" value="Unassembled WGS sequence"/>
</dbReference>
<evidence type="ECO:0000259" key="2">
    <source>
        <dbReference type="Pfam" id="PF12735"/>
    </source>
</evidence>
<accession>A0A427YA38</accession>
<proteinExistence type="predicted"/>
<dbReference type="RefSeq" id="XP_028480062.1">
    <property type="nucleotide sequence ID" value="XM_028616205.1"/>
</dbReference>
<evidence type="ECO:0000313" key="4">
    <source>
        <dbReference type="Proteomes" id="UP000279236"/>
    </source>
</evidence>
<dbReference type="GeneID" id="39584915"/>
<dbReference type="Pfam" id="PF12735">
    <property type="entry name" value="IgD3_Trs65"/>
    <property type="match status" value="1"/>
</dbReference>
<reference evidence="3 4" key="1">
    <citation type="submission" date="2018-11" db="EMBL/GenBank/DDBJ databases">
        <title>Genome sequence of Apiotrichum porosum DSM 27194.</title>
        <authorList>
            <person name="Aliyu H."/>
            <person name="Gorte O."/>
            <person name="Ochsenreither K."/>
        </authorList>
    </citation>
    <scope>NUCLEOTIDE SEQUENCE [LARGE SCALE GENOMIC DNA]</scope>
    <source>
        <strain evidence="3 4">DSM 27194</strain>
    </source>
</reference>
<evidence type="ECO:0000313" key="3">
    <source>
        <dbReference type="EMBL" id="RSH87854.1"/>
    </source>
</evidence>
<feature type="compositionally biased region" description="Polar residues" evidence="1">
    <location>
        <begin position="322"/>
        <end position="336"/>
    </location>
</feature>
<dbReference type="GO" id="GO:1990071">
    <property type="term" value="C:TRAPPII protein complex"/>
    <property type="evidence" value="ECO:0007669"/>
    <property type="project" value="InterPro"/>
</dbReference>
<dbReference type="PANTHER" id="PTHR28159:SF1">
    <property type="entry name" value="TRAFFICKING PROTEIN PARTICLE COMPLEX II-SPECIFIC SUBUNIT 65"/>
    <property type="match status" value="1"/>
</dbReference>
<dbReference type="AlphaFoldDB" id="A0A427YA38"/>
<name>A0A427YA38_9TREE</name>
<feature type="region of interest" description="Disordered" evidence="1">
    <location>
        <begin position="522"/>
        <end position="544"/>
    </location>
</feature>
<dbReference type="PANTHER" id="PTHR28159">
    <property type="entry name" value="TRAFFICKING PROTEIN PARTICLE COMPLEX II-SPECIFIC SUBUNIT 65"/>
    <property type="match status" value="1"/>
</dbReference>